<accession>A0A7G7BF57</accession>
<reference evidence="2" key="1">
    <citation type="submission" date="2019-10" db="EMBL/GenBank/DDBJ databases">
        <title>Antimicrobial potential of Antarctic Bacteria.</title>
        <authorList>
            <person name="Benaud N."/>
            <person name="Edwards R.J."/>
            <person name="Ferrari B.C."/>
        </authorList>
    </citation>
    <scope>NUCLEOTIDE SEQUENCE [LARGE SCALE GENOMIC DNA]</scope>
    <source>
        <strain evidence="2">NBSH44</strain>
    </source>
</reference>
<keyword evidence="2" id="KW-1185">Reference proteome</keyword>
<protein>
    <submittedName>
        <fullName evidence="1">Uncharacterized protein</fullName>
    </submittedName>
</protein>
<sequence>MSVYDVARHLPGISALSDLCRAMAMLDAILCREWADRWHSYDAQWSASDGKPLEMASMRNGSGDEYAIVFSPAGAYARGFDHESPMSPYAEDMLWPGVLDDVPAVFQPFVAEPSFQDESGVPLVTACLWRETADSAWRAGDIDFPEEGEGADGADYLFQLLVAGTPDAYLEWAEDYYEITLDPAAVRHVYDLRPLTAEVVAALNPEITLADLADDVRETGYPAGL</sequence>
<name>A0A7G7BF57_9ACTN</name>
<dbReference type="KEGG" id="sfiy:F0344_04570"/>
<evidence type="ECO:0000313" key="2">
    <source>
        <dbReference type="Proteomes" id="UP000515307"/>
    </source>
</evidence>
<evidence type="ECO:0000313" key="1">
    <source>
        <dbReference type="EMBL" id="QNE73972.1"/>
    </source>
</evidence>
<proteinExistence type="predicted"/>
<dbReference type="Proteomes" id="UP000515307">
    <property type="component" value="Chromosome"/>
</dbReference>
<gene>
    <name evidence="1" type="ORF">F0344_04570</name>
</gene>
<dbReference type="RefSeq" id="WP_185297538.1">
    <property type="nucleotide sequence ID" value="NZ_CP045702.1"/>
</dbReference>
<organism evidence="1 2">
    <name type="scientific">Streptomyces finlayi</name>
    <dbReference type="NCBI Taxonomy" id="67296"/>
    <lineage>
        <taxon>Bacteria</taxon>
        <taxon>Bacillati</taxon>
        <taxon>Actinomycetota</taxon>
        <taxon>Actinomycetes</taxon>
        <taxon>Kitasatosporales</taxon>
        <taxon>Streptomycetaceae</taxon>
        <taxon>Streptomyces</taxon>
    </lineage>
</organism>
<dbReference type="AlphaFoldDB" id="A0A7G7BF57"/>
<dbReference type="EMBL" id="CP045702">
    <property type="protein sequence ID" value="QNE73972.1"/>
    <property type="molecule type" value="Genomic_DNA"/>
</dbReference>